<evidence type="ECO:0000313" key="1">
    <source>
        <dbReference type="EMBL" id="MCL7031487.1"/>
    </source>
</evidence>
<reference evidence="1" key="1">
    <citation type="submission" date="2022-03" db="EMBL/GenBank/DDBJ databases">
        <title>A functionally conserved STORR gene fusion in Papaver species that diverged 16.8 million years ago.</title>
        <authorList>
            <person name="Catania T."/>
        </authorList>
    </citation>
    <scope>NUCLEOTIDE SEQUENCE</scope>
    <source>
        <strain evidence="1">S-191538</strain>
    </source>
</reference>
<proteinExistence type="predicted"/>
<feature type="non-terminal residue" evidence="1">
    <location>
        <position position="56"/>
    </location>
</feature>
<sequence length="56" mass="6561">IQVDINSVYVKQIEQDTYAARDEENPQRILDVTREEGFVKISSTNFKRILMSCLKQ</sequence>
<keyword evidence="2" id="KW-1185">Reference proteome</keyword>
<comment type="caution">
    <text evidence="1">The sequence shown here is derived from an EMBL/GenBank/DDBJ whole genome shotgun (WGS) entry which is preliminary data.</text>
</comment>
<evidence type="ECO:0000313" key="2">
    <source>
        <dbReference type="Proteomes" id="UP001177140"/>
    </source>
</evidence>
<dbReference type="EMBL" id="JAJJMA010112728">
    <property type="protein sequence ID" value="MCL7031487.1"/>
    <property type="molecule type" value="Genomic_DNA"/>
</dbReference>
<gene>
    <name evidence="1" type="ORF">MKW94_015200</name>
</gene>
<dbReference type="AlphaFoldDB" id="A0AA41V4D6"/>
<name>A0AA41V4D6_PAPNU</name>
<accession>A0AA41V4D6</accession>
<feature type="non-terminal residue" evidence="1">
    <location>
        <position position="1"/>
    </location>
</feature>
<protein>
    <submittedName>
        <fullName evidence="1">Uncharacterized protein</fullName>
    </submittedName>
</protein>
<dbReference type="Proteomes" id="UP001177140">
    <property type="component" value="Unassembled WGS sequence"/>
</dbReference>
<organism evidence="1 2">
    <name type="scientific">Papaver nudicaule</name>
    <name type="common">Iceland poppy</name>
    <dbReference type="NCBI Taxonomy" id="74823"/>
    <lineage>
        <taxon>Eukaryota</taxon>
        <taxon>Viridiplantae</taxon>
        <taxon>Streptophyta</taxon>
        <taxon>Embryophyta</taxon>
        <taxon>Tracheophyta</taxon>
        <taxon>Spermatophyta</taxon>
        <taxon>Magnoliopsida</taxon>
        <taxon>Ranunculales</taxon>
        <taxon>Papaveraceae</taxon>
        <taxon>Papaveroideae</taxon>
        <taxon>Papaver</taxon>
    </lineage>
</organism>